<comment type="similarity">
    <text evidence="1">Belongs to the thioredoxin family.</text>
</comment>
<reference evidence="9" key="1">
    <citation type="journal article" date="2019" name="Int. J. Syst. Evol. Microbiol.">
        <title>The Global Catalogue of Microorganisms (GCM) 10K type strain sequencing project: providing services to taxonomists for standard genome sequencing and annotation.</title>
        <authorList>
            <consortium name="The Broad Institute Genomics Platform"/>
            <consortium name="The Broad Institute Genome Sequencing Center for Infectious Disease"/>
            <person name="Wu L."/>
            <person name="Ma J."/>
        </authorList>
    </citation>
    <scope>NUCLEOTIDE SEQUENCE [LARGE SCALE GENOMIC DNA]</scope>
    <source>
        <strain evidence="9">KCTC 52141</strain>
    </source>
</reference>
<evidence type="ECO:0000256" key="1">
    <source>
        <dbReference type="ARBA" id="ARBA00008987"/>
    </source>
</evidence>
<evidence type="ECO:0000313" key="8">
    <source>
        <dbReference type="EMBL" id="MFC3156970.1"/>
    </source>
</evidence>
<dbReference type="InterPro" id="IPR013766">
    <property type="entry name" value="Thioredoxin_domain"/>
</dbReference>
<keyword evidence="3" id="KW-0249">Electron transport</keyword>
<gene>
    <name evidence="8" type="primary">trxA</name>
    <name evidence="8" type="ORF">ACFOEB_17305</name>
</gene>
<dbReference type="Gene3D" id="1.25.40.10">
    <property type="entry name" value="Tetratricopeptide repeat domain"/>
    <property type="match status" value="2"/>
</dbReference>
<dbReference type="SUPFAM" id="SSF52833">
    <property type="entry name" value="Thioredoxin-like"/>
    <property type="match status" value="1"/>
</dbReference>
<keyword evidence="9" id="KW-1185">Reference proteome</keyword>
<evidence type="ECO:0000313" key="9">
    <source>
        <dbReference type="Proteomes" id="UP001595548"/>
    </source>
</evidence>
<keyword evidence="5" id="KW-0676">Redox-active center</keyword>
<evidence type="ECO:0000259" key="7">
    <source>
        <dbReference type="PROSITE" id="PS51352"/>
    </source>
</evidence>
<evidence type="ECO:0000256" key="3">
    <source>
        <dbReference type="ARBA" id="ARBA00022982"/>
    </source>
</evidence>
<dbReference type="PRINTS" id="PR00421">
    <property type="entry name" value="THIOREDOXIN"/>
</dbReference>
<dbReference type="PANTHER" id="PTHR45663">
    <property type="entry name" value="GEO12009P1"/>
    <property type="match status" value="1"/>
</dbReference>
<dbReference type="SUPFAM" id="SSF48452">
    <property type="entry name" value="TPR-like"/>
    <property type="match status" value="1"/>
</dbReference>
<dbReference type="RefSeq" id="WP_382418482.1">
    <property type="nucleotide sequence ID" value="NZ_AP031500.1"/>
</dbReference>
<evidence type="ECO:0000256" key="5">
    <source>
        <dbReference type="ARBA" id="ARBA00023284"/>
    </source>
</evidence>
<dbReference type="InterPro" id="IPR011990">
    <property type="entry name" value="TPR-like_helical_dom_sf"/>
</dbReference>
<dbReference type="NCBIfam" id="TIGR01068">
    <property type="entry name" value="thioredoxin"/>
    <property type="match status" value="1"/>
</dbReference>
<proteinExistence type="inferred from homology"/>
<dbReference type="CDD" id="cd02956">
    <property type="entry name" value="ybbN"/>
    <property type="match status" value="1"/>
</dbReference>
<comment type="caution">
    <text evidence="8">The sequence shown here is derived from an EMBL/GenBank/DDBJ whole genome shotgun (WGS) entry which is preliminary data.</text>
</comment>
<evidence type="ECO:0000256" key="6">
    <source>
        <dbReference type="NCBIfam" id="TIGR01068"/>
    </source>
</evidence>
<dbReference type="InterPro" id="IPR005746">
    <property type="entry name" value="Thioredoxin"/>
</dbReference>
<dbReference type="Pfam" id="PF00085">
    <property type="entry name" value="Thioredoxin"/>
    <property type="match status" value="1"/>
</dbReference>
<keyword evidence="4" id="KW-1015">Disulfide bond</keyword>
<dbReference type="Gene3D" id="3.40.30.10">
    <property type="entry name" value="Glutaredoxin"/>
    <property type="match status" value="1"/>
</dbReference>
<sequence>MNIVNVTAENAQQQVIDASFNTLVMVDFWAEWSEPCKTLVPLLEKIAGEYPGDLVLAKINADDQQMLASQFGVRSVPTVMLIKDGQPVDGFAGAQSESQIREMLDKYLPKAWEATLGQARAYLDEASYKEALPLLRQALEESNQLPQIASLTALCYAELNRLEEAEALLANVKLAEQDDVYQQATAMLELKKQSAGSPELEKLAEQHEQNPDDLNTAYAYAVQLNAEGQHRQALELLLDIFKRDRSFNDGAARKAITDILATLGKGDPLAVEYQRKLFTLLY</sequence>
<dbReference type="EMBL" id="JBHRTL010000031">
    <property type="protein sequence ID" value="MFC3156970.1"/>
    <property type="molecule type" value="Genomic_DNA"/>
</dbReference>
<dbReference type="Pfam" id="PF14559">
    <property type="entry name" value="TPR_19"/>
    <property type="match status" value="1"/>
</dbReference>
<dbReference type="PROSITE" id="PS51352">
    <property type="entry name" value="THIOREDOXIN_2"/>
    <property type="match status" value="1"/>
</dbReference>
<feature type="domain" description="Thioredoxin" evidence="7">
    <location>
        <begin position="1"/>
        <end position="109"/>
    </location>
</feature>
<dbReference type="InterPro" id="IPR036249">
    <property type="entry name" value="Thioredoxin-like_sf"/>
</dbReference>
<evidence type="ECO:0000256" key="2">
    <source>
        <dbReference type="ARBA" id="ARBA00022448"/>
    </source>
</evidence>
<dbReference type="Proteomes" id="UP001595548">
    <property type="component" value="Unassembled WGS sequence"/>
</dbReference>
<protein>
    <recommendedName>
        <fullName evidence="6">Thioredoxin</fullName>
    </recommendedName>
</protein>
<organism evidence="8 9">
    <name type="scientific">Gilvimarinus japonicus</name>
    <dbReference type="NCBI Taxonomy" id="1796469"/>
    <lineage>
        <taxon>Bacteria</taxon>
        <taxon>Pseudomonadati</taxon>
        <taxon>Pseudomonadota</taxon>
        <taxon>Gammaproteobacteria</taxon>
        <taxon>Cellvibrionales</taxon>
        <taxon>Cellvibrionaceae</taxon>
        <taxon>Gilvimarinus</taxon>
    </lineage>
</organism>
<evidence type="ECO:0000256" key="4">
    <source>
        <dbReference type="ARBA" id="ARBA00023157"/>
    </source>
</evidence>
<dbReference type="Pfam" id="PF14561">
    <property type="entry name" value="TPR_20"/>
    <property type="match status" value="1"/>
</dbReference>
<accession>A0ABV7HWR2</accession>
<dbReference type="PANTHER" id="PTHR45663:SF11">
    <property type="entry name" value="GEO12009P1"/>
    <property type="match status" value="1"/>
</dbReference>
<keyword evidence="2" id="KW-0813">Transport</keyword>
<name>A0ABV7HWR2_9GAMM</name>